<protein>
    <submittedName>
        <fullName evidence="2">Uncharacterized protein</fullName>
    </submittedName>
</protein>
<comment type="caution">
    <text evidence="2">The sequence shown here is derived from an EMBL/GenBank/DDBJ whole genome shotgun (WGS) entry which is preliminary data.</text>
</comment>
<evidence type="ECO:0000313" key="3">
    <source>
        <dbReference type="Proteomes" id="UP000243975"/>
    </source>
</evidence>
<dbReference type="EMBL" id="LEKV01005083">
    <property type="protein sequence ID" value="KVH91055.1"/>
    <property type="molecule type" value="Genomic_DNA"/>
</dbReference>
<evidence type="ECO:0000256" key="1">
    <source>
        <dbReference type="SAM" id="MobiDB-lite"/>
    </source>
</evidence>
<organism evidence="2 3">
    <name type="scientific">Cynara cardunculus var. scolymus</name>
    <name type="common">Globe artichoke</name>
    <name type="synonym">Cynara scolymus</name>
    <dbReference type="NCBI Taxonomy" id="59895"/>
    <lineage>
        <taxon>Eukaryota</taxon>
        <taxon>Viridiplantae</taxon>
        <taxon>Streptophyta</taxon>
        <taxon>Embryophyta</taxon>
        <taxon>Tracheophyta</taxon>
        <taxon>Spermatophyta</taxon>
        <taxon>Magnoliopsida</taxon>
        <taxon>eudicotyledons</taxon>
        <taxon>Gunneridae</taxon>
        <taxon>Pentapetalae</taxon>
        <taxon>asterids</taxon>
        <taxon>campanulids</taxon>
        <taxon>Asterales</taxon>
        <taxon>Asteraceae</taxon>
        <taxon>Carduoideae</taxon>
        <taxon>Cardueae</taxon>
        <taxon>Carduinae</taxon>
        <taxon>Cynara</taxon>
    </lineage>
</organism>
<accession>A0A103XHY3</accession>
<dbReference type="Proteomes" id="UP000243975">
    <property type="component" value="Unassembled WGS sequence"/>
</dbReference>
<keyword evidence="3" id="KW-1185">Reference proteome</keyword>
<dbReference type="Gramene" id="KVH91055">
    <property type="protein sequence ID" value="KVH91055"/>
    <property type="gene ID" value="Ccrd_006938"/>
</dbReference>
<sequence>MESSDDEKDGHYGKCMGNGPRPTSASGTKFVDDVLNEMMVSEMVDIDVPFNAQEIQDTSQLRDSIAAEIWNDYVHDFPII</sequence>
<name>A0A103XHY3_CYNCS</name>
<proteinExistence type="predicted"/>
<gene>
    <name evidence="2" type="ORF">Ccrd_006938</name>
</gene>
<evidence type="ECO:0000313" key="2">
    <source>
        <dbReference type="EMBL" id="KVH91055.1"/>
    </source>
</evidence>
<feature type="region of interest" description="Disordered" evidence="1">
    <location>
        <begin position="1"/>
        <end position="28"/>
    </location>
</feature>
<reference evidence="2 3" key="1">
    <citation type="journal article" date="2016" name="Sci. Rep.">
        <title>The genome sequence of the outbreeding globe artichoke constructed de novo incorporating a phase-aware low-pass sequencing strategy of F1 progeny.</title>
        <authorList>
            <person name="Scaglione D."/>
            <person name="Reyes-Chin-Wo S."/>
            <person name="Acquadro A."/>
            <person name="Froenicke L."/>
            <person name="Portis E."/>
            <person name="Beitel C."/>
            <person name="Tirone M."/>
            <person name="Mauro R."/>
            <person name="Lo Monaco A."/>
            <person name="Mauromicale G."/>
            <person name="Faccioli P."/>
            <person name="Cattivelli L."/>
            <person name="Rieseberg L."/>
            <person name="Michelmore R."/>
            <person name="Lanteri S."/>
        </authorList>
    </citation>
    <scope>NUCLEOTIDE SEQUENCE [LARGE SCALE GENOMIC DNA]</scope>
    <source>
        <strain evidence="2">2C</strain>
    </source>
</reference>
<dbReference type="AlphaFoldDB" id="A0A103XHY3"/>